<dbReference type="Proteomes" id="UP000268014">
    <property type="component" value="Unassembled WGS sequence"/>
</dbReference>
<keyword evidence="2" id="KW-1185">Reference proteome</keyword>
<dbReference type="EMBL" id="UZAF01022718">
    <property type="protein sequence ID" value="VDO86767.1"/>
    <property type="molecule type" value="Genomic_DNA"/>
</dbReference>
<sequence length="114" mass="12746">MDYRRRQTPSAVGLLTARNEPRGMRDLWNGLAANCIGDPKSPAHEKSREVSEVSLPIELRSKFDNVAFTCNRFITKSLEDGTRTIGKCGFGRGGCEVKVRCRSLKYQIIAISLK</sequence>
<organism evidence="3">
    <name type="scientific">Haemonchus placei</name>
    <name type="common">Barber's pole worm</name>
    <dbReference type="NCBI Taxonomy" id="6290"/>
    <lineage>
        <taxon>Eukaryota</taxon>
        <taxon>Metazoa</taxon>
        <taxon>Ecdysozoa</taxon>
        <taxon>Nematoda</taxon>
        <taxon>Chromadorea</taxon>
        <taxon>Rhabditida</taxon>
        <taxon>Rhabditina</taxon>
        <taxon>Rhabditomorpha</taxon>
        <taxon>Strongyloidea</taxon>
        <taxon>Trichostrongylidae</taxon>
        <taxon>Haemonchus</taxon>
    </lineage>
</organism>
<evidence type="ECO:0000313" key="3">
    <source>
        <dbReference type="WBParaSite" id="HPLM_0002092601-mRNA-1"/>
    </source>
</evidence>
<accession>A0A0N4X984</accession>
<evidence type="ECO:0000313" key="1">
    <source>
        <dbReference type="EMBL" id="VDO86767.1"/>
    </source>
</evidence>
<gene>
    <name evidence="1" type="ORF">HPLM_LOCUS20918</name>
</gene>
<dbReference type="AlphaFoldDB" id="A0A0N4X984"/>
<name>A0A0N4X984_HAEPC</name>
<evidence type="ECO:0000313" key="2">
    <source>
        <dbReference type="Proteomes" id="UP000268014"/>
    </source>
</evidence>
<protein>
    <submittedName>
        <fullName evidence="1 3">Uncharacterized protein</fullName>
    </submittedName>
</protein>
<proteinExistence type="predicted"/>
<reference evidence="1 2" key="2">
    <citation type="submission" date="2018-11" db="EMBL/GenBank/DDBJ databases">
        <authorList>
            <consortium name="Pathogen Informatics"/>
        </authorList>
    </citation>
    <scope>NUCLEOTIDE SEQUENCE [LARGE SCALE GENOMIC DNA]</scope>
    <source>
        <strain evidence="1 2">MHpl1</strain>
    </source>
</reference>
<reference evidence="3" key="1">
    <citation type="submission" date="2017-02" db="UniProtKB">
        <authorList>
            <consortium name="WormBaseParasite"/>
        </authorList>
    </citation>
    <scope>IDENTIFICATION</scope>
</reference>
<dbReference type="WBParaSite" id="HPLM_0002092601-mRNA-1">
    <property type="protein sequence ID" value="HPLM_0002092601-mRNA-1"/>
    <property type="gene ID" value="HPLM_0002092601"/>
</dbReference>